<dbReference type="Proteomes" id="UP001209878">
    <property type="component" value="Unassembled WGS sequence"/>
</dbReference>
<dbReference type="Pfam" id="PF06382">
    <property type="entry name" value="Protamine_like"/>
    <property type="match status" value="1"/>
</dbReference>
<feature type="compositionally biased region" description="Basic residues" evidence="3">
    <location>
        <begin position="1"/>
        <end position="18"/>
    </location>
</feature>
<dbReference type="PROSITE" id="PS50118">
    <property type="entry name" value="HMG_BOX_2"/>
    <property type="match status" value="2"/>
</dbReference>
<feature type="domain" description="HMG box" evidence="4">
    <location>
        <begin position="130"/>
        <end position="183"/>
    </location>
</feature>
<dbReference type="EMBL" id="JAODUO010000886">
    <property type="protein sequence ID" value="KAK2173292.1"/>
    <property type="molecule type" value="Genomic_DNA"/>
</dbReference>
<sequence>MRAGSKGKSRGSKGRALIKRSSSGRSSLASQRLKGKVTKTSSPKKEKKAPKHSIGAFFYFISHERAMAKKQRIQLPPITEWTRAIAAKWRAMTPLEQSPFHEKAKHDKIRYTHELARFNARKLKSASNTNQQPQSGFLVFLEDFRKSNTGDPKDIVKTATVAWSKISKAKKRLYQKRACDVRS</sequence>
<keyword evidence="2" id="KW-0539">Nucleus</keyword>
<dbReference type="GO" id="GO:0035092">
    <property type="term" value="P:sperm DNA condensation"/>
    <property type="evidence" value="ECO:0007669"/>
    <property type="project" value="InterPro"/>
</dbReference>
<dbReference type="InterPro" id="IPR024460">
    <property type="entry name" value="Protamine-like"/>
</dbReference>
<feature type="domain" description="HMG box" evidence="4">
    <location>
        <begin position="50"/>
        <end position="119"/>
    </location>
</feature>
<accession>A0AAD9KL15</accession>
<dbReference type="InterPro" id="IPR036910">
    <property type="entry name" value="HMG_box_dom_sf"/>
</dbReference>
<protein>
    <recommendedName>
        <fullName evidence="4">HMG box domain-containing protein</fullName>
    </recommendedName>
</protein>
<evidence type="ECO:0000313" key="5">
    <source>
        <dbReference type="EMBL" id="KAK2173292.1"/>
    </source>
</evidence>
<evidence type="ECO:0000256" key="3">
    <source>
        <dbReference type="SAM" id="MobiDB-lite"/>
    </source>
</evidence>
<feature type="compositionally biased region" description="Low complexity" evidence="3">
    <location>
        <begin position="20"/>
        <end position="32"/>
    </location>
</feature>
<feature type="DNA-binding region" description="HMG box" evidence="2">
    <location>
        <begin position="50"/>
        <end position="119"/>
    </location>
</feature>
<name>A0AAD9KL15_RIDPI</name>
<evidence type="ECO:0000256" key="1">
    <source>
        <dbReference type="ARBA" id="ARBA00023125"/>
    </source>
</evidence>
<dbReference type="AlphaFoldDB" id="A0AAD9KL15"/>
<gene>
    <name evidence="5" type="ORF">NP493_885g01000</name>
</gene>
<dbReference type="SMART" id="SM00398">
    <property type="entry name" value="HMG"/>
    <property type="match status" value="1"/>
</dbReference>
<organism evidence="5 6">
    <name type="scientific">Ridgeia piscesae</name>
    <name type="common">Tubeworm</name>
    <dbReference type="NCBI Taxonomy" id="27915"/>
    <lineage>
        <taxon>Eukaryota</taxon>
        <taxon>Metazoa</taxon>
        <taxon>Spiralia</taxon>
        <taxon>Lophotrochozoa</taxon>
        <taxon>Annelida</taxon>
        <taxon>Polychaeta</taxon>
        <taxon>Sedentaria</taxon>
        <taxon>Canalipalpata</taxon>
        <taxon>Sabellida</taxon>
        <taxon>Siboglinidae</taxon>
        <taxon>Ridgeia</taxon>
    </lineage>
</organism>
<proteinExistence type="predicted"/>
<dbReference type="InterPro" id="IPR050342">
    <property type="entry name" value="HMGB"/>
</dbReference>
<reference evidence="5" key="1">
    <citation type="journal article" date="2023" name="Mol. Biol. Evol.">
        <title>Third-Generation Sequencing Reveals the Adaptive Role of the Epigenome in Three Deep-Sea Polychaetes.</title>
        <authorList>
            <person name="Perez M."/>
            <person name="Aroh O."/>
            <person name="Sun Y."/>
            <person name="Lan Y."/>
            <person name="Juniper S.K."/>
            <person name="Young C.R."/>
            <person name="Angers B."/>
            <person name="Qian P.Y."/>
        </authorList>
    </citation>
    <scope>NUCLEOTIDE SEQUENCE</scope>
    <source>
        <strain evidence="5">R07B-5</strain>
    </source>
</reference>
<evidence type="ECO:0000313" key="6">
    <source>
        <dbReference type="Proteomes" id="UP001209878"/>
    </source>
</evidence>
<keyword evidence="1 2" id="KW-0238">DNA-binding</keyword>
<dbReference type="InterPro" id="IPR009071">
    <property type="entry name" value="HMG_box_dom"/>
</dbReference>
<dbReference type="PANTHER" id="PTHR48112">
    <property type="entry name" value="HIGH MOBILITY GROUP PROTEIN DSP1"/>
    <property type="match status" value="1"/>
</dbReference>
<comment type="caution">
    <text evidence="5">The sequence shown here is derived from an EMBL/GenBank/DDBJ whole genome shotgun (WGS) entry which is preliminary data.</text>
</comment>
<keyword evidence="6" id="KW-1185">Reference proteome</keyword>
<dbReference type="SUPFAM" id="SSF47095">
    <property type="entry name" value="HMG-box"/>
    <property type="match status" value="2"/>
</dbReference>
<evidence type="ECO:0000256" key="2">
    <source>
        <dbReference type="PROSITE-ProRule" id="PRU00267"/>
    </source>
</evidence>
<dbReference type="GO" id="GO:0005634">
    <property type="term" value="C:nucleus"/>
    <property type="evidence" value="ECO:0007669"/>
    <property type="project" value="UniProtKB-UniRule"/>
</dbReference>
<dbReference type="GO" id="GO:0003677">
    <property type="term" value="F:DNA binding"/>
    <property type="evidence" value="ECO:0007669"/>
    <property type="project" value="UniProtKB-UniRule"/>
</dbReference>
<evidence type="ECO:0000259" key="4">
    <source>
        <dbReference type="PROSITE" id="PS50118"/>
    </source>
</evidence>
<dbReference type="PANTHER" id="PTHR48112:SF22">
    <property type="entry name" value="MITOCHONDRIAL TRANSCRIPTION FACTOR A, ISOFORM B"/>
    <property type="match status" value="1"/>
</dbReference>
<dbReference type="Gene3D" id="1.10.30.10">
    <property type="entry name" value="High mobility group box domain"/>
    <property type="match status" value="2"/>
</dbReference>
<dbReference type="Pfam" id="PF09011">
    <property type="entry name" value="HMG_box_2"/>
    <property type="match status" value="1"/>
</dbReference>
<feature type="DNA-binding region" description="HMG box" evidence="2">
    <location>
        <begin position="130"/>
        <end position="183"/>
    </location>
</feature>
<feature type="region of interest" description="Disordered" evidence="3">
    <location>
        <begin position="1"/>
        <end position="50"/>
    </location>
</feature>